<comment type="caution">
    <text evidence="2">The sequence shown here is derived from an EMBL/GenBank/DDBJ whole genome shotgun (WGS) entry which is preliminary data.</text>
</comment>
<dbReference type="EMBL" id="PCXU01000036">
    <property type="protein sequence ID" value="PIR43152.1"/>
    <property type="molecule type" value="Genomic_DNA"/>
</dbReference>
<evidence type="ECO:0000313" key="3">
    <source>
        <dbReference type="Proteomes" id="UP000230214"/>
    </source>
</evidence>
<reference evidence="2 3" key="1">
    <citation type="submission" date="2017-09" db="EMBL/GenBank/DDBJ databases">
        <title>Depth-based differentiation of microbial function through sediment-hosted aquifers and enrichment of novel symbionts in the deep terrestrial subsurface.</title>
        <authorList>
            <person name="Probst A.J."/>
            <person name="Ladd B."/>
            <person name="Jarett J.K."/>
            <person name="Geller-Mcgrath D.E."/>
            <person name="Sieber C.M."/>
            <person name="Emerson J.B."/>
            <person name="Anantharaman K."/>
            <person name="Thomas B.C."/>
            <person name="Malmstrom R."/>
            <person name="Stieglmeier M."/>
            <person name="Klingl A."/>
            <person name="Woyke T."/>
            <person name="Ryan C.M."/>
            <person name="Banfield J.F."/>
        </authorList>
    </citation>
    <scope>NUCLEOTIDE SEQUENCE [LARGE SCALE GENOMIC DNA]</scope>
    <source>
        <strain evidence="2">CG10_big_fil_rev_8_21_14_0_10_32_10</strain>
    </source>
</reference>
<evidence type="ECO:0000259" key="1">
    <source>
        <dbReference type="Pfam" id="PF01458"/>
    </source>
</evidence>
<feature type="domain" description="SUF system FeS cluster assembly SufBD core" evidence="1">
    <location>
        <begin position="33"/>
        <end position="175"/>
    </location>
</feature>
<dbReference type="AlphaFoldDB" id="A0A2H0R9E8"/>
<gene>
    <name evidence="2" type="ORF">COV24_04270</name>
</gene>
<dbReference type="PANTHER" id="PTHR43575:SF1">
    <property type="entry name" value="PROTEIN ABCI7, CHLOROPLASTIC"/>
    <property type="match status" value="1"/>
</dbReference>
<proteinExistence type="predicted"/>
<dbReference type="Proteomes" id="UP000230214">
    <property type="component" value="Unassembled WGS sequence"/>
</dbReference>
<dbReference type="GO" id="GO:0016226">
    <property type="term" value="P:iron-sulfur cluster assembly"/>
    <property type="evidence" value="ECO:0007669"/>
    <property type="project" value="InterPro"/>
</dbReference>
<sequence>MKKIIKIYKLIDLPLNLKAEYGLHKIYYFYHTGSITKDIEIIVDNENSKIELKGAVFGKNHDQIVINTVTKHLVGINKARVTIKTVLTDFCTFDFTGMIEIEKKAQKCDSFLQQDNLVVSDNVICNTSPQLEIKADDVKASHGATVGNFDQNQLFYLQSRGLSLDDSQKLISEGFLASVFDKSFPKVMKTFNLSSLIS</sequence>
<dbReference type="InterPro" id="IPR037284">
    <property type="entry name" value="SUF_FeS_clus_asmbl_SufBD_sf"/>
</dbReference>
<dbReference type="Pfam" id="PF01458">
    <property type="entry name" value="SUFBD_core"/>
    <property type="match status" value="1"/>
</dbReference>
<dbReference type="InterPro" id="IPR000825">
    <property type="entry name" value="SUF_FeS_clus_asmbl_SufBD_core"/>
</dbReference>
<dbReference type="SUPFAM" id="SSF101960">
    <property type="entry name" value="Stabilizer of iron transporter SufD"/>
    <property type="match status" value="1"/>
</dbReference>
<name>A0A2H0R9E8_UNCKA</name>
<protein>
    <recommendedName>
        <fullName evidence="1">SUF system FeS cluster assembly SufBD core domain-containing protein</fullName>
    </recommendedName>
</protein>
<dbReference type="InterPro" id="IPR055346">
    <property type="entry name" value="Fe-S_cluster_assembly_SufBD"/>
</dbReference>
<evidence type="ECO:0000313" key="2">
    <source>
        <dbReference type="EMBL" id="PIR43152.1"/>
    </source>
</evidence>
<dbReference type="PANTHER" id="PTHR43575">
    <property type="entry name" value="PROTEIN ABCI7, CHLOROPLASTIC"/>
    <property type="match status" value="1"/>
</dbReference>
<accession>A0A2H0R9E8</accession>
<organism evidence="2 3">
    <name type="scientific">candidate division WWE3 bacterium CG10_big_fil_rev_8_21_14_0_10_32_10</name>
    <dbReference type="NCBI Taxonomy" id="1975090"/>
    <lineage>
        <taxon>Bacteria</taxon>
        <taxon>Katanobacteria</taxon>
    </lineage>
</organism>